<feature type="domain" description="Enoyl reductase (ER)" evidence="3">
    <location>
        <begin position="11"/>
        <end position="319"/>
    </location>
</feature>
<dbReference type="RefSeq" id="WP_132561266.1">
    <property type="nucleotide sequence ID" value="NZ_SMBH01000004.1"/>
</dbReference>
<protein>
    <submittedName>
        <fullName evidence="4">NADPH2:quinone reductase</fullName>
    </submittedName>
</protein>
<evidence type="ECO:0000313" key="5">
    <source>
        <dbReference type="Proteomes" id="UP000294576"/>
    </source>
</evidence>
<dbReference type="InterPro" id="IPR020843">
    <property type="entry name" value="ER"/>
</dbReference>
<dbReference type="AlphaFoldDB" id="A0A4R3Q7C1"/>
<dbReference type="EMBL" id="SMBH01000004">
    <property type="protein sequence ID" value="TCU17071.1"/>
    <property type="molecule type" value="Genomic_DNA"/>
</dbReference>
<dbReference type="CDD" id="cd05286">
    <property type="entry name" value="QOR2"/>
    <property type="match status" value="1"/>
</dbReference>
<evidence type="ECO:0000256" key="1">
    <source>
        <dbReference type="ARBA" id="ARBA00022857"/>
    </source>
</evidence>
<dbReference type="InterPro" id="IPR047618">
    <property type="entry name" value="QOR-like"/>
</dbReference>
<comment type="caution">
    <text evidence="4">The sequence shown here is derived from an EMBL/GenBank/DDBJ whole genome shotgun (WGS) entry which is preliminary data.</text>
</comment>
<evidence type="ECO:0000313" key="4">
    <source>
        <dbReference type="EMBL" id="TCU17071.1"/>
    </source>
</evidence>
<dbReference type="GO" id="GO:0005829">
    <property type="term" value="C:cytosol"/>
    <property type="evidence" value="ECO:0007669"/>
    <property type="project" value="TreeGrafter"/>
</dbReference>
<accession>A0A4R3Q7C1</accession>
<name>A0A4R3Q7C1_RHISU</name>
<proteinExistence type="predicted"/>
<dbReference type="InterPro" id="IPR036291">
    <property type="entry name" value="NAD(P)-bd_dom_sf"/>
</dbReference>
<gene>
    <name evidence="4" type="ORF">EV132_10494</name>
</gene>
<sequence length="321" mass="33081">MDKIVTLQTPGGIEQLQVLERTPKQPGPDEIRIRHEAIGMNFLDIYHRKGIYPLPAYPAVLGVEGAGIVEAVGTGVTELKPGDRVAYAGAIGAYAATRLLPAARAIRLPDEIPSRVAAASMLKGMTAYMLLTQTYKVGPGTIVLIHAAAGGLGTILVRWAKHLGATIIGTVSSQEKAGLAGKHGADHVIVGRDADVVGEVKRLTGGRGVDAAYDGIGGSMLSKTIQCVRPFGVAATIGQAGGPIPPVSVEELRPGKSLTHPSIMAYIADGENYAAAAKATIEMTRSGIPATIAGEYALADAAKAQQFLENGGAAGSLILVP</sequence>
<keyword evidence="1" id="KW-0521">NADP</keyword>
<dbReference type="GO" id="GO:0003960">
    <property type="term" value="F:quinone reductase (NADPH) activity"/>
    <property type="evidence" value="ECO:0007669"/>
    <property type="project" value="InterPro"/>
</dbReference>
<dbReference type="InterPro" id="IPR013149">
    <property type="entry name" value="ADH-like_C"/>
</dbReference>
<dbReference type="SUPFAM" id="SSF50129">
    <property type="entry name" value="GroES-like"/>
    <property type="match status" value="1"/>
</dbReference>
<reference evidence="4 5" key="1">
    <citation type="submission" date="2019-03" db="EMBL/GenBank/DDBJ databases">
        <title>Genomic Encyclopedia of Type Strains, Phase IV (KMG-V): Genome sequencing to study the core and pangenomes of soil and plant-associated prokaryotes.</title>
        <authorList>
            <person name="Whitman W."/>
        </authorList>
    </citation>
    <scope>NUCLEOTIDE SEQUENCE [LARGE SCALE GENOMIC DNA]</scope>
    <source>
        <strain evidence="4 5">Hc14</strain>
    </source>
</reference>
<dbReference type="PANTHER" id="PTHR48106:SF13">
    <property type="entry name" value="QUINONE OXIDOREDUCTASE-RELATED"/>
    <property type="match status" value="1"/>
</dbReference>
<keyword evidence="2" id="KW-0560">Oxidoreductase</keyword>
<dbReference type="PANTHER" id="PTHR48106">
    <property type="entry name" value="QUINONE OXIDOREDUCTASE PIG3-RELATED"/>
    <property type="match status" value="1"/>
</dbReference>
<dbReference type="Pfam" id="PF08240">
    <property type="entry name" value="ADH_N"/>
    <property type="match status" value="1"/>
</dbReference>
<evidence type="ECO:0000256" key="2">
    <source>
        <dbReference type="ARBA" id="ARBA00023002"/>
    </source>
</evidence>
<evidence type="ECO:0000259" key="3">
    <source>
        <dbReference type="SMART" id="SM00829"/>
    </source>
</evidence>
<dbReference type="InterPro" id="IPR013154">
    <property type="entry name" value="ADH-like_N"/>
</dbReference>
<dbReference type="SMART" id="SM00829">
    <property type="entry name" value="PKS_ER"/>
    <property type="match status" value="1"/>
</dbReference>
<dbReference type="Gene3D" id="3.40.50.720">
    <property type="entry name" value="NAD(P)-binding Rossmann-like Domain"/>
    <property type="match status" value="1"/>
</dbReference>
<organism evidence="4 5">
    <name type="scientific">Rhizobium sullae</name>
    <name type="common">Rhizobium hedysari</name>
    <dbReference type="NCBI Taxonomy" id="50338"/>
    <lineage>
        <taxon>Bacteria</taxon>
        <taxon>Pseudomonadati</taxon>
        <taxon>Pseudomonadota</taxon>
        <taxon>Alphaproteobacteria</taxon>
        <taxon>Hyphomicrobiales</taxon>
        <taxon>Rhizobiaceae</taxon>
        <taxon>Rhizobium/Agrobacterium group</taxon>
        <taxon>Rhizobium</taxon>
    </lineage>
</organism>
<dbReference type="SUPFAM" id="SSF51735">
    <property type="entry name" value="NAD(P)-binding Rossmann-fold domains"/>
    <property type="match status" value="1"/>
</dbReference>
<dbReference type="GO" id="GO:0035925">
    <property type="term" value="F:mRNA 3'-UTR AU-rich region binding"/>
    <property type="evidence" value="ECO:0007669"/>
    <property type="project" value="TreeGrafter"/>
</dbReference>
<dbReference type="Pfam" id="PF00107">
    <property type="entry name" value="ADH_zinc_N"/>
    <property type="match status" value="1"/>
</dbReference>
<dbReference type="GO" id="GO:0070402">
    <property type="term" value="F:NADPH binding"/>
    <property type="evidence" value="ECO:0007669"/>
    <property type="project" value="TreeGrafter"/>
</dbReference>
<dbReference type="Proteomes" id="UP000294576">
    <property type="component" value="Unassembled WGS sequence"/>
</dbReference>
<dbReference type="Gene3D" id="3.90.180.10">
    <property type="entry name" value="Medium-chain alcohol dehydrogenases, catalytic domain"/>
    <property type="match status" value="1"/>
</dbReference>
<dbReference type="InterPro" id="IPR011032">
    <property type="entry name" value="GroES-like_sf"/>
</dbReference>